<gene>
    <name evidence="4" type="ORF">B0H63DRAFT_550614</name>
</gene>
<evidence type="ECO:0000256" key="2">
    <source>
        <dbReference type="SAM" id="MobiDB-lite"/>
    </source>
</evidence>
<comment type="caution">
    <text evidence="4">The sequence shown here is derived from an EMBL/GenBank/DDBJ whole genome shotgun (WGS) entry which is preliminary data.</text>
</comment>
<dbReference type="EMBL" id="JAULSW010000008">
    <property type="protein sequence ID" value="KAK3372140.1"/>
    <property type="molecule type" value="Genomic_DNA"/>
</dbReference>
<keyword evidence="5" id="KW-1185">Reference proteome</keyword>
<feature type="compositionally biased region" description="Polar residues" evidence="2">
    <location>
        <begin position="179"/>
        <end position="191"/>
    </location>
</feature>
<evidence type="ECO:0000256" key="1">
    <source>
        <dbReference type="ARBA" id="ARBA00038215"/>
    </source>
</evidence>
<reference evidence="4" key="2">
    <citation type="submission" date="2023-06" db="EMBL/GenBank/DDBJ databases">
        <authorList>
            <consortium name="Lawrence Berkeley National Laboratory"/>
            <person name="Haridas S."/>
            <person name="Hensen N."/>
            <person name="Bonometti L."/>
            <person name="Westerberg I."/>
            <person name="Brannstrom I.O."/>
            <person name="Guillou S."/>
            <person name="Cros-Aarteil S."/>
            <person name="Calhoun S."/>
            <person name="Kuo A."/>
            <person name="Mondo S."/>
            <person name="Pangilinan J."/>
            <person name="Riley R."/>
            <person name="LaButti K."/>
            <person name="Andreopoulos B."/>
            <person name="Lipzen A."/>
            <person name="Chen C."/>
            <person name="Yanf M."/>
            <person name="Daum C."/>
            <person name="Ng V."/>
            <person name="Clum A."/>
            <person name="Steindorff A."/>
            <person name="Ohm R."/>
            <person name="Martin F."/>
            <person name="Silar P."/>
            <person name="Natvig D."/>
            <person name="Lalanne C."/>
            <person name="Gautier V."/>
            <person name="Ament-velasquez S.L."/>
            <person name="Kruys A."/>
            <person name="Hutchinson M.I."/>
            <person name="Powell A.J."/>
            <person name="Barry K."/>
            <person name="Miller A.N."/>
            <person name="Grigoriev I.V."/>
            <person name="Debuchy R."/>
            <person name="Gladieux P."/>
            <person name="Thoren M.H."/>
            <person name="Johannesson H."/>
        </authorList>
    </citation>
    <scope>NUCLEOTIDE SEQUENCE</scope>
    <source>
        <strain evidence="4">CBS 232.78</strain>
    </source>
</reference>
<dbReference type="InterPro" id="IPR050491">
    <property type="entry name" value="AmpC-like"/>
</dbReference>
<dbReference type="PANTHER" id="PTHR46825">
    <property type="entry name" value="D-ALANYL-D-ALANINE-CARBOXYPEPTIDASE/ENDOPEPTIDASE AMPH"/>
    <property type="match status" value="1"/>
</dbReference>
<name>A0AAE0K9W9_9PEZI</name>
<organism evidence="4 5">
    <name type="scientific">Podospora didyma</name>
    <dbReference type="NCBI Taxonomy" id="330526"/>
    <lineage>
        <taxon>Eukaryota</taxon>
        <taxon>Fungi</taxon>
        <taxon>Dikarya</taxon>
        <taxon>Ascomycota</taxon>
        <taxon>Pezizomycotina</taxon>
        <taxon>Sordariomycetes</taxon>
        <taxon>Sordariomycetidae</taxon>
        <taxon>Sordariales</taxon>
        <taxon>Podosporaceae</taxon>
        <taxon>Podospora</taxon>
    </lineage>
</organism>
<dbReference type="InterPro" id="IPR012338">
    <property type="entry name" value="Beta-lactam/transpept-like"/>
</dbReference>
<dbReference type="SUPFAM" id="SSF56601">
    <property type="entry name" value="beta-lactamase/transpeptidase-like"/>
    <property type="match status" value="1"/>
</dbReference>
<dbReference type="Gene3D" id="3.40.710.10">
    <property type="entry name" value="DD-peptidase/beta-lactamase superfamily"/>
    <property type="match status" value="1"/>
</dbReference>
<sequence>MAEDRAARALRLAHPIIEEIGAKSGTPGLAIGLIASDGTVQDQYHGFRDVASKAAPNAETLFDIASLTKGFTSTAVACHVEEGKVHRNDRIHDYLVDLRMHPSCNAEIQDLLNHRSGLARSDVLYTGSESRLLLTKAQGGAVLSHLDMPYGAKEHCIRDLSVFYSAMLRKPAAIDPSVVSNDTPVTSNGTTPIPDDRSGLNPIPENIQTIFESKIRIPTASGSAATLVCLTRTPTIGDLDNAPLVLHHYGGHRGFSSTVYLMPELGCAIVVLGNARAHCDATAWATQVVLEAYLYREVRTDFVPYVLEAASRRRSVMDRVQAALDEERAELGDASNPPLLNDLPQYTGTFWHVSRQFCIVVAVEQGGQLTMALQGWENEKYVLVITTSTRSPHWFYKIEFVESKEDELIVAIRWRIDDTKP</sequence>
<feature type="domain" description="Beta-lactamase-related" evidence="3">
    <location>
        <begin position="16"/>
        <end position="122"/>
    </location>
</feature>
<feature type="region of interest" description="Disordered" evidence="2">
    <location>
        <begin position="179"/>
        <end position="199"/>
    </location>
</feature>
<evidence type="ECO:0000313" key="4">
    <source>
        <dbReference type="EMBL" id="KAK3372140.1"/>
    </source>
</evidence>
<proteinExistence type="inferred from homology"/>
<protein>
    <submittedName>
        <fullName evidence="4">Beta-lactamase/transpeptidase-like protein</fullName>
    </submittedName>
</protein>
<dbReference type="Proteomes" id="UP001285441">
    <property type="component" value="Unassembled WGS sequence"/>
</dbReference>
<accession>A0AAE0K9W9</accession>
<dbReference type="AlphaFoldDB" id="A0AAE0K9W9"/>
<comment type="similarity">
    <text evidence="1">Belongs to the peptidase S12 family.</text>
</comment>
<evidence type="ECO:0000259" key="3">
    <source>
        <dbReference type="Pfam" id="PF00144"/>
    </source>
</evidence>
<evidence type="ECO:0000313" key="5">
    <source>
        <dbReference type="Proteomes" id="UP001285441"/>
    </source>
</evidence>
<dbReference type="Pfam" id="PF00144">
    <property type="entry name" value="Beta-lactamase"/>
    <property type="match status" value="1"/>
</dbReference>
<reference evidence="4" key="1">
    <citation type="journal article" date="2023" name="Mol. Phylogenet. Evol.">
        <title>Genome-scale phylogeny and comparative genomics of the fungal order Sordariales.</title>
        <authorList>
            <person name="Hensen N."/>
            <person name="Bonometti L."/>
            <person name="Westerberg I."/>
            <person name="Brannstrom I.O."/>
            <person name="Guillou S."/>
            <person name="Cros-Aarteil S."/>
            <person name="Calhoun S."/>
            <person name="Haridas S."/>
            <person name="Kuo A."/>
            <person name="Mondo S."/>
            <person name="Pangilinan J."/>
            <person name="Riley R."/>
            <person name="LaButti K."/>
            <person name="Andreopoulos B."/>
            <person name="Lipzen A."/>
            <person name="Chen C."/>
            <person name="Yan M."/>
            <person name="Daum C."/>
            <person name="Ng V."/>
            <person name="Clum A."/>
            <person name="Steindorff A."/>
            <person name="Ohm R.A."/>
            <person name="Martin F."/>
            <person name="Silar P."/>
            <person name="Natvig D.O."/>
            <person name="Lalanne C."/>
            <person name="Gautier V."/>
            <person name="Ament-Velasquez S.L."/>
            <person name="Kruys A."/>
            <person name="Hutchinson M.I."/>
            <person name="Powell A.J."/>
            <person name="Barry K."/>
            <person name="Miller A.N."/>
            <person name="Grigoriev I.V."/>
            <person name="Debuchy R."/>
            <person name="Gladieux P."/>
            <person name="Hiltunen Thoren M."/>
            <person name="Johannesson H."/>
        </authorList>
    </citation>
    <scope>NUCLEOTIDE SEQUENCE</scope>
    <source>
        <strain evidence="4">CBS 232.78</strain>
    </source>
</reference>
<dbReference type="PANTHER" id="PTHR46825:SF9">
    <property type="entry name" value="BETA-LACTAMASE-RELATED DOMAIN-CONTAINING PROTEIN"/>
    <property type="match status" value="1"/>
</dbReference>
<dbReference type="InterPro" id="IPR001466">
    <property type="entry name" value="Beta-lactam-related"/>
</dbReference>